<dbReference type="Proteomes" id="UP000199370">
    <property type="component" value="Unassembled WGS sequence"/>
</dbReference>
<dbReference type="RefSeq" id="WP_089731414.1">
    <property type="nucleotide sequence ID" value="NZ_FNIA01000002.1"/>
</dbReference>
<accession>A0A1G9T984</accession>
<evidence type="ECO:0000313" key="7">
    <source>
        <dbReference type="EMBL" id="SDM43665.1"/>
    </source>
</evidence>
<sequence>MSPFDSVLRRFEAVEAACNERLPESLKVGFLTLYAFTTRGEPLVDRVAERGPWRRWHDLGVGVLVACGLGAVGAVGWVAVVALTTDVESTAANDPNNMVAIPGVNEFMPLAAAGYVVLGLLVATLVHEGGHAISLRVDDLPIDEMGVALLFGVLPLAAYVKPTAAVEDAPARARLRLFAAGVANNVAVTLLVLLGFVVVGPDTIVDAYLVYFGWLYTPAAPPTAADVATLGVVGNTLFWVGFLNANLALFNALPIWPLDGGKVFRIVVAETVGDGADAPRSVVVTASALTAAVVLLALFGPSL</sequence>
<dbReference type="AlphaFoldDB" id="A0A1G9T984"/>
<feature type="transmembrane region" description="Helical" evidence="5">
    <location>
        <begin position="59"/>
        <end position="83"/>
    </location>
</feature>
<feature type="domain" description="Peptidase M50" evidence="6">
    <location>
        <begin position="116"/>
        <end position="276"/>
    </location>
</feature>
<evidence type="ECO:0000256" key="2">
    <source>
        <dbReference type="ARBA" id="ARBA00022692"/>
    </source>
</evidence>
<keyword evidence="8" id="KW-1185">Reference proteome</keyword>
<keyword evidence="3 5" id="KW-1133">Transmembrane helix</keyword>
<organism evidence="7 8">
    <name type="scientific">Haloarchaeobius iranensis</name>
    <dbReference type="NCBI Taxonomy" id="996166"/>
    <lineage>
        <taxon>Archaea</taxon>
        <taxon>Methanobacteriati</taxon>
        <taxon>Methanobacteriota</taxon>
        <taxon>Stenosarchaea group</taxon>
        <taxon>Halobacteria</taxon>
        <taxon>Halobacteriales</taxon>
        <taxon>Halorubellaceae</taxon>
        <taxon>Haloarchaeobius</taxon>
    </lineage>
</organism>
<proteinExistence type="predicted"/>
<dbReference type="OrthoDB" id="15212at2157"/>
<reference evidence="7 8" key="1">
    <citation type="submission" date="2016-10" db="EMBL/GenBank/DDBJ databases">
        <authorList>
            <person name="de Groot N.N."/>
        </authorList>
    </citation>
    <scope>NUCLEOTIDE SEQUENCE [LARGE SCALE GENOMIC DNA]</scope>
    <source>
        <strain evidence="8">EB21,IBRC-M 10013,KCTC 4048</strain>
    </source>
</reference>
<evidence type="ECO:0000256" key="1">
    <source>
        <dbReference type="ARBA" id="ARBA00004127"/>
    </source>
</evidence>
<comment type="subcellular location">
    <subcellularLocation>
        <location evidence="1">Endomembrane system</location>
        <topology evidence="1">Multi-pass membrane protein</topology>
    </subcellularLocation>
</comment>
<dbReference type="GO" id="GO:0005737">
    <property type="term" value="C:cytoplasm"/>
    <property type="evidence" value="ECO:0007669"/>
    <property type="project" value="TreeGrafter"/>
</dbReference>
<dbReference type="InterPro" id="IPR001193">
    <property type="entry name" value="MBTPS2"/>
</dbReference>
<dbReference type="GO" id="GO:0031293">
    <property type="term" value="P:membrane protein intracellular domain proteolysis"/>
    <property type="evidence" value="ECO:0007669"/>
    <property type="project" value="TreeGrafter"/>
</dbReference>
<dbReference type="GO" id="GO:0012505">
    <property type="term" value="C:endomembrane system"/>
    <property type="evidence" value="ECO:0007669"/>
    <property type="project" value="UniProtKB-SubCell"/>
</dbReference>
<keyword evidence="4 5" id="KW-0472">Membrane</keyword>
<name>A0A1G9T984_9EURY</name>
<dbReference type="InterPro" id="IPR008915">
    <property type="entry name" value="Peptidase_M50"/>
</dbReference>
<evidence type="ECO:0000259" key="6">
    <source>
        <dbReference type="Pfam" id="PF02163"/>
    </source>
</evidence>
<dbReference type="Pfam" id="PF02163">
    <property type="entry name" value="Peptidase_M50"/>
    <property type="match status" value="1"/>
</dbReference>
<dbReference type="PANTHER" id="PTHR13325:SF3">
    <property type="entry name" value="MEMBRANE-BOUND TRANSCRIPTION FACTOR SITE-2 PROTEASE"/>
    <property type="match status" value="1"/>
</dbReference>
<keyword evidence="2 5" id="KW-0812">Transmembrane</keyword>
<feature type="transmembrane region" description="Helical" evidence="5">
    <location>
        <begin position="282"/>
        <end position="300"/>
    </location>
</feature>
<dbReference type="PANTHER" id="PTHR13325">
    <property type="entry name" value="PROTEASE M50 MEMBRANE-BOUND TRANSCRIPTION FACTOR SITE 2 PROTEASE"/>
    <property type="match status" value="1"/>
</dbReference>
<evidence type="ECO:0000256" key="5">
    <source>
        <dbReference type="SAM" id="Phobius"/>
    </source>
</evidence>
<evidence type="ECO:0000256" key="3">
    <source>
        <dbReference type="ARBA" id="ARBA00022989"/>
    </source>
</evidence>
<protein>
    <submittedName>
        <fullName evidence="7">Peptidase family M50</fullName>
    </submittedName>
</protein>
<dbReference type="STRING" id="996166.SAMN05192554_102182"/>
<dbReference type="EMBL" id="FNIA01000002">
    <property type="protein sequence ID" value="SDM43665.1"/>
    <property type="molecule type" value="Genomic_DNA"/>
</dbReference>
<evidence type="ECO:0000256" key="4">
    <source>
        <dbReference type="ARBA" id="ARBA00023136"/>
    </source>
</evidence>
<feature type="transmembrane region" description="Helical" evidence="5">
    <location>
        <begin position="177"/>
        <end position="199"/>
    </location>
</feature>
<dbReference type="GO" id="GO:0016020">
    <property type="term" value="C:membrane"/>
    <property type="evidence" value="ECO:0007669"/>
    <property type="project" value="InterPro"/>
</dbReference>
<dbReference type="GO" id="GO:0004222">
    <property type="term" value="F:metalloendopeptidase activity"/>
    <property type="evidence" value="ECO:0007669"/>
    <property type="project" value="InterPro"/>
</dbReference>
<gene>
    <name evidence="7" type="ORF">SAMN05192554_102182</name>
</gene>
<feature type="transmembrane region" description="Helical" evidence="5">
    <location>
        <begin position="107"/>
        <end position="126"/>
    </location>
</feature>
<feature type="transmembrane region" description="Helical" evidence="5">
    <location>
        <begin position="237"/>
        <end position="256"/>
    </location>
</feature>
<evidence type="ECO:0000313" key="8">
    <source>
        <dbReference type="Proteomes" id="UP000199370"/>
    </source>
</evidence>